<comment type="caution">
    <text evidence="3">The sequence shown here is derived from an EMBL/GenBank/DDBJ whole genome shotgun (WGS) entry which is preliminary data.</text>
</comment>
<proteinExistence type="inferred from homology"/>
<evidence type="ECO:0000313" key="3">
    <source>
        <dbReference type="EMBL" id="KAK6149750.1"/>
    </source>
</evidence>
<name>A0ABR0WRB2_REHGL</name>
<evidence type="ECO:0000256" key="1">
    <source>
        <dbReference type="ARBA" id="ARBA00034773"/>
    </source>
</evidence>
<dbReference type="Pfam" id="PF04520">
    <property type="entry name" value="Senescence_reg"/>
    <property type="match status" value="1"/>
</dbReference>
<protein>
    <recommendedName>
        <fullName evidence="5">Senescence regulator</fullName>
    </recommendedName>
</protein>
<reference evidence="3 4" key="1">
    <citation type="journal article" date="2021" name="Comput. Struct. Biotechnol. J.">
        <title>De novo genome assembly of the potent medicinal plant Rehmannia glutinosa using nanopore technology.</title>
        <authorList>
            <person name="Ma L."/>
            <person name="Dong C."/>
            <person name="Song C."/>
            <person name="Wang X."/>
            <person name="Zheng X."/>
            <person name="Niu Y."/>
            <person name="Chen S."/>
            <person name="Feng W."/>
        </authorList>
    </citation>
    <scope>NUCLEOTIDE SEQUENCE [LARGE SCALE GENOMIC DNA]</scope>
    <source>
        <strain evidence="3">DH-2019</strain>
    </source>
</reference>
<keyword evidence="4" id="KW-1185">Reference proteome</keyword>
<gene>
    <name evidence="3" type="ORF">DH2020_017275</name>
</gene>
<dbReference type="Proteomes" id="UP001318860">
    <property type="component" value="Unassembled WGS sequence"/>
</dbReference>
<dbReference type="EMBL" id="JABTTQ020000009">
    <property type="protein sequence ID" value="KAK6149750.1"/>
    <property type="molecule type" value="Genomic_DNA"/>
</dbReference>
<accession>A0ABR0WRB2</accession>
<sequence length="198" mass="22347">MADLFRSGGGLAALAPEDFEEEEIWAMAKSTQSFSKPRKCVSGPAFSSPAWRIAPIPRPASYGGGRRRQELSGSPRPPTPPRRPTAPIDIPDWCKILKQPPKANFWWDDVDAWKDDDAHHHDHDDEDEEENEEDGDDDGDHDHDDDDDEMLPPHEIIARRIARTQVCFSMCEGIGRTLKGRDLSTLRNAILYKTGFLE</sequence>
<feature type="region of interest" description="Disordered" evidence="2">
    <location>
        <begin position="32"/>
        <end position="91"/>
    </location>
</feature>
<comment type="similarity">
    <text evidence="1">Belongs to the senescence regulator S40 family.</text>
</comment>
<evidence type="ECO:0000256" key="2">
    <source>
        <dbReference type="SAM" id="MobiDB-lite"/>
    </source>
</evidence>
<feature type="compositionally biased region" description="Pro residues" evidence="2">
    <location>
        <begin position="75"/>
        <end position="84"/>
    </location>
</feature>
<organism evidence="3 4">
    <name type="scientific">Rehmannia glutinosa</name>
    <name type="common">Chinese foxglove</name>
    <dbReference type="NCBI Taxonomy" id="99300"/>
    <lineage>
        <taxon>Eukaryota</taxon>
        <taxon>Viridiplantae</taxon>
        <taxon>Streptophyta</taxon>
        <taxon>Embryophyta</taxon>
        <taxon>Tracheophyta</taxon>
        <taxon>Spermatophyta</taxon>
        <taxon>Magnoliopsida</taxon>
        <taxon>eudicotyledons</taxon>
        <taxon>Gunneridae</taxon>
        <taxon>Pentapetalae</taxon>
        <taxon>asterids</taxon>
        <taxon>lamiids</taxon>
        <taxon>Lamiales</taxon>
        <taxon>Orobanchaceae</taxon>
        <taxon>Rehmannieae</taxon>
        <taxon>Rehmannia</taxon>
    </lineage>
</organism>
<evidence type="ECO:0000313" key="4">
    <source>
        <dbReference type="Proteomes" id="UP001318860"/>
    </source>
</evidence>
<dbReference type="PANTHER" id="PTHR33083:SF103">
    <property type="entry name" value="SENESCENCE REGULATOR"/>
    <property type="match status" value="1"/>
</dbReference>
<dbReference type="PANTHER" id="PTHR33083">
    <property type="entry name" value="EXPRESSED PROTEIN"/>
    <property type="match status" value="1"/>
</dbReference>
<feature type="compositionally biased region" description="Acidic residues" evidence="2">
    <location>
        <begin position="124"/>
        <end position="150"/>
    </location>
</feature>
<dbReference type="InterPro" id="IPR007608">
    <property type="entry name" value="Senescence_reg_S40"/>
</dbReference>
<evidence type="ECO:0008006" key="5">
    <source>
        <dbReference type="Google" id="ProtNLM"/>
    </source>
</evidence>
<feature type="region of interest" description="Disordered" evidence="2">
    <location>
        <begin position="117"/>
        <end position="150"/>
    </location>
</feature>